<dbReference type="Proteomes" id="UP000012073">
    <property type="component" value="Unassembled WGS sequence"/>
</dbReference>
<accession>R7Q0X2</accession>
<dbReference type="AlphaFoldDB" id="R7Q0X2"/>
<keyword evidence="1" id="KW-0472">Membrane</keyword>
<evidence type="ECO:0000313" key="2">
    <source>
        <dbReference type="EMBL" id="CDF32297.1"/>
    </source>
</evidence>
<dbReference type="Gramene" id="CDF32297">
    <property type="protein sequence ID" value="CDF32297"/>
    <property type="gene ID" value="CHC_T00007879001"/>
</dbReference>
<proteinExistence type="predicted"/>
<protein>
    <submittedName>
        <fullName evidence="2">Uncharacterized protein</fullName>
    </submittedName>
</protein>
<sequence>MVERRVQYVAAIGEGLVGTGGIVGAGSRGREERGRANEAICACVCGAASDGVVVIAAVIGTAAERCGAFACGIAVVALGWGGSGAQVAVTGYVMNGCMLWWFLAMMV</sequence>
<name>R7Q0X2_CHOCR</name>
<evidence type="ECO:0000256" key="1">
    <source>
        <dbReference type="SAM" id="Phobius"/>
    </source>
</evidence>
<dbReference type="GeneID" id="17319675"/>
<evidence type="ECO:0000313" key="3">
    <source>
        <dbReference type="Proteomes" id="UP000012073"/>
    </source>
</evidence>
<keyword evidence="1" id="KW-1133">Transmembrane helix</keyword>
<reference evidence="3" key="1">
    <citation type="journal article" date="2013" name="Proc. Natl. Acad. Sci. U.S.A.">
        <title>Genome structure and metabolic features in the red seaweed Chondrus crispus shed light on evolution of the Archaeplastida.</title>
        <authorList>
            <person name="Collen J."/>
            <person name="Porcel B."/>
            <person name="Carre W."/>
            <person name="Ball S.G."/>
            <person name="Chaparro C."/>
            <person name="Tonon T."/>
            <person name="Barbeyron T."/>
            <person name="Michel G."/>
            <person name="Noel B."/>
            <person name="Valentin K."/>
            <person name="Elias M."/>
            <person name="Artiguenave F."/>
            <person name="Arun A."/>
            <person name="Aury J.M."/>
            <person name="Barbosa-Neto J.F."/>
            <person name="Bothwell J.H."/>
            <person name="Bouget F.Y."/>
            <person name="Brillet L."/>
            <person name="Cabello-Hurtado F."/>
            <person name="Capella-Gutierrez S."/>
            <person name="Charrier B."/>
            <person name="Cladiere L."/>
            <person name="Cock J.M."/>
            <person name="Coelho S.M."/>
            <person name="Colleoni C."/>
            <person name="Czjzek M."/>
            <person name="Da Silva C."/>
            <person name="Delage L."/>
            <person name="Denoeud F."/>
            <person name="Deschamps P."/>
            <person name="Dittami S.M."/>
            <person name="Gabaldon T."/>
            <person name="Gachon C.M."/>
            <person name="Groisillier A."/>
            <person name="Herve C."/>
            <person name="Jabbari K."/>
            <person name="Katinka M."/>
            <person name="Kloareg B."/>
            <person name="Kowalczyk N."/>
            <person name="Labadie K."/>
            <person name="Leblanc C."/>
            <person name="Lopez P.J."/>
            <person name="McLachlan D.H."/>
            <person name="Meslet-Cladiere L."/>
            <person name="Moustafa A."/>
            <person name="Nehr Z."/>
            <person name="Nyvall Collen P."/>
            <person name="Panaud O."/>
            <person name="Partensky F."/>
            <person name="Poulain J."/>
            <person name="Rensing S.A."/>
            <person name="Rousvoal S."/>
            <person name="Samson G."/>
            <person name="Symeonidi A."/>
            <person name="Weissenbach J."/>
            <person name="Zambounis A."/>
            <person name="Wincker P."/>
            <person name="Boyen C."/>
        </authorList>
    </citation>
    <scope>NUCLEOTIDE SEQUENCE [LARGE SCALE GENOMIC DNA]</scope>
    <source>
        <strain evidence="3">cv. Stackhouse</strain>
    </source>
</reference>
<keyword evidence="1" id="KW-0812">Transmembrane</keyword>
<organism evidence="2 3">
    <name type="scientific">Chondrus crispus</name>
    <name type="common">Carrageen Irish moss</name>
    <name type="synonym">Polymorpha crispa</name>
    <dbReference type="NCBI Taxonomy" id="2769"/>
    <lineage>
        <taxon>Eukaryota</taxon>
        <taxon>Rhodophyta</taxon>
        <taxon>Florideophyceae</taxon>
        <taxon>Rhodymeniophycidae</taxon>
        <taxon>Gigartinales</taxon>
        <taxon>Gigartinaceae</taxon>
        <taxon>Chondrus</taxon>
    </lineage>
</organism>
<dbReference type="RefSeq" id="XP_005711962.1">
    <property type="nucleotide sequence ID" value="XM_005711905.1"/>
</dbReference>
<feature type="transmembrane region" description="Helical" evidence="1">
    <location>
        <begin position="83"/>
        <end position="103"/>
    </location>
</feature>
<gene>
    <name evidence="2" type="ORF">CHC_T00007879001</name>
</gene>
<feature type="transmembrane region" description="Helical" evidence="1">
    <location>
        <begin position="39"/>
        <end position="63"/>
    </location>
</feature>
<dbReference type="EMBL" id="HG001469">
    <property type="protein sequence ID" value="CDF32297.1"/>
    <property type="molecule type" value="Genomic_DNA"/>
</dbReference>
<keyword evidence="3" id="KW-1185">Reference proteome</keyword>
<dbReference type="KEGG" id="ccp:CHC_T00007879001"/>